<proteinExistence type="predicted"/>
<evidence type="ECO:0000313" key="2">
    <source>
        <dbReference type="Proteomes" id="UP000276133"/>
    </source>
</evidence>
<sequence>MVQILMYPSNTFFKIFTFNKKITFLTVTLFFHACSNSFDSLLSFTSMIDEIEQTTQKFCLILKIYFGCLVKKIELKYYQATKFFFSTNLKYKI</sequence>
<gene>
    <name evidence="1" type="ORF">BpHYR1_015881</name>
</gene>
<name>A0A3M7QW55_BRAPC</name>
<comment type="caution">
    <text evidence="1">The sequence shown here is derived from an EMBL/GenBank/DDBJ whole genome shotgun (WGS) entry which is preliminary data.</text>
</comment>
<reference evidence="1 2" key="1">
    <citation type="journal article" date="2018" name="Sci. Rep.">
        <title>Genomic signatures of local adaptation to the degree of environmental predictability in rotifers.</title>
        <authorList>
            <person name="Franch-Gras L."/>
            <person name="Hahn C."/>
            <person name="Garcia-Roger E.M."/>
            <person name="Carmona M.J."/>
            <person name="Serra M."/>
            <person name="Gomez A."/>
        </authorList>
    </citation>
    <scope>NUCLEOTIDE SEQUENCE [LARGE SCALE GENOMIC DNA]</scope>
    <source>
        <strain evidence="1">HYR1</strain>
    </source>
</reference>
<organism evidence="1 2">
    <name type="scientific">Brachionus plicatilis</name>
    <name type="common">Marine rotifer</name>
    <name type="synonym">Brachionus muelleri</name>
    <dbReference type="NCBI Taxonomy" id="10195"/>
    <lineage>
        <taxon>Eukaryota</taxon>
        <taxon>Metazoa</taxon>
        <taxon>Spiralia</taxon>
        <taxon>Gnathifera</taxon>
        <taxon>Rotifera</taxon>
        <taxon>Eurotatoria</taxon>
        <taxon>Monogononta</taxon>
        <taxon>Pseudotrocha</taxon>
        <taxon>Ploima</taxon>
        <taxon>Brachionidae</taxon>
        <taxon>Brachionus</taxon>
    </lineage>
</organism>
<protein>
    <submittedName>
        <fullName evidence="1">Uncharacterized protein</fullName>
    </submittedName>
</protein>
<keyword evidence="2" id="KW-1185">Reference proteome</keyword>
<accession>A0A3M7QW55</accession>
<dbReference type="EMBL" id="REGN01004919">
    <property type="protein sequence ID" value="RNA15607.1"/>
    <property type="molecule type" value="Genomic_DNA"/>
</dbReference>
<dbReference type="AlphaFoldDB" id="A0A3M7QW55"/>
<evidence type="ECO:0000313" key="1">
    <source>
        <dbReference type="EMBL" id="RNA15607.1"/>
    </source>
</evidence>
<dbReference type="Proteomes" id="UP000276133">
    <property type="component" value="Unassembled WGS sequence"/>
</dbReference>